<dbReference type="AlphaFoldDB" id="A0A2U3LCA8"/>
<protein>
    <submittedName>
        <fullName evidence="1">Uncharacterized protein</fullName>
    </submittedName>
</protein>
<name>A0A2U3LCA8_9FIRM</name>
<gene>
    <name evidence="1" type="ORF">SBF1_4550005</name>
</gene>
<sequence length="104" mass="11850">MLTLTAKIEFVKFLKEKFLGKNLKCIEVSCVIECMVDFGIVVNIDFADDKVSVWGADMGVFWINLDDIIVVNYTPKNEDVCLLIEAKNNVEVRFTVFEIEPAIK</sequence>
<organism evidence="1 2">
    <name type="scientific">Candidatus Desulfosporosinus infrequens</name>
    <dbReference type="NCBI Taxonomy" id="2043169"/>
    <lineage>
        <taxon>Bacteria</taxon>
        <taxon>Bacillati</taxon>
        <taxon>Bacillota</taxon>
        <taxon>Clostridia</taxon>
        <taxon>Eubacteriales</taxon>
        <taxon>Desulfitobacteriaceae</taxon>
        <taxon>Desulfosporosinus</taxon>
    </lineage>
</organism>
<evidence type="ECO:0000313" key="1">
    <source>
        <dbReference type="EMBL" id="SPF49543.1"/>
    </source>
</evidence>
<evidence type="ECO:0000313" key="2">
    <source>
        <dbReference type="Proteomes" id="UP000238916"/>
    </source>
</evidence>
<reference evidence="2" key="1">
    <citation type="submission" date="2018-02" db="EMBL/GenBank/DDBJ databases">
        <authorList>
            <person name="Hausmann B."/>
        </authorList>
    </citation>
    <scope>NUCLEOTIDE SEQUENCE [LARGE SCALE GENOMIC DNA]</scope>
    <source>
        <strain evidence="2">Peat soil MAG SbF1</strain>
    </source>
</reference>
<accession>A0A2U3LCA8</accession>
<dbReference type="OrthoDB" id="1798242at2"/>
<dbReference type="EMBL" id="OMOF01000396">
    <property type="protein sequence ID" value="SPF49543.1"/>
    <property type="molecule type" value="Genomic_DNA"/>
</dbReference>
<proteinExistence type="predicted"/>
<dbReference type="Proteomes" id="UP000238916">
    <property type="component" value="Unassembled WGS sequence"/>
</dbReference>